<dbReference type="SUPFAM" id="SSF46689">
    <property type="entry name" value="Homeodomain-like"/>
    <property type="match status" value="1"/>
</dbReference>
<comment type="subcellular location">
    <subcellularLocation>
        <location evidence="1 2 3">Nucleus</location>
    </subcellularLocation>
</comment>
<keyword evidence="7" id="KW-1185">Reference proteome</keyword>
<dbReference type="PROSITE" id="PS50071">
    <property type="entry name" value="HOMEOBOX_2"/>
    <property type="match status" value="1"/>
</dbReference>
<dbReference type="STRING" id="33114.A0A2G2VDI3"/>
<dbReference type="CDD" id="cd00086">
    <property type="entry name" value="homeodomain"/>
    <property type="match status" value="1"/>
</dbReference>
<dbReference type="GO" id="GO:0005634">
    <property type="term" value="C:nucleus"/>
    <property type="evidence" value="ECO:0007669"/>
    <property type="project" value="UniProtKB-SubCell"/>
</dbReference>
<dbReference type="InterPro" id="IPR009057">
    <property type="entry name" value="Homeodomain-like_sf"/>
</dbReference>
<dbReference type="OrthoDB" id="1269304at2759"/>
<proteinExistence type="predicted"/>
<gene>
    <name evidence="6" type="ORF">CQW23_27363</name>
</gene>
<evidence type="ECO:0000313" key="7">
    <source>
        <dbReference type="Proteomes" id="UP000224567"/>
    </source>
</evidence>
<dbReference type="Proteomes" id="UP000224567">
    <property type="component" value="Unassembled WGS sequence"/>
</dbReference>
<name>A0A2G2VDI3_CAPBA</name>
<reference evidence="6 7" key="1">
    <citation type="journal article" date="2017" name="Genome Biol.">
        <title>New reference genome sequences of hot pepper reveal the massive evolution of plant disease-resistance genes by retroduplication.</title>
        <authorList>
            <person name="Kim S."/>
            <person name="Park J."/>
            <person name="Yeom S.I."/>
            <person name="Kim Y.M."/>
            <person name="Seo E."/>
            <person name="Kim K.T."/>
            <person name="Kim M.S."/>
            <person name="Lee J.M."/>
            <person name="Cheong K."/>
            <person name="Shin H.S."/>
            <person name="Kim S.B."/>
            <person name="Han K."/>
            <person name="Lee J."/>
            <person name="Park M."/>
            <person name="Lee H.A."/>
            <person name="Lee H.Y."/>
            <person name="Lee Y."/>
            <person name="Oh S."/>
            <person name="Lee J.H."/>
            <person name="Choi E."/>
            <person name="Choi E."/>
            <person name="Lee S.E."/>
            <person name="Jeon J."/>
            <person name="Kim H."/>
            <person name="Choi G."/>
            <person name="Song H."/>
            <person name="Lee J."/>
            <person name="Lee S.C."/>
            <person name="Kwon J.K."/>
            <person name="Lee H.Y."/>
            <person name="Koo N."/>
            <person name="Hong Y."/>
            <person name="Kim R.W."/>
            <person name="Kang W.H."/>
            <person name="Huh J.H."/>
            <person name="Kang B.C."/>
            <person name="Yang T.J."/>
            <person name="Lee Y.H."/>
            <person name="Bennetzen J.L."/>
            <person name="Choi D."/>
        </authorList>
    </citation>
    <scope>NUCLEOTIDE SEQUENCE [LARGE SCALE GENOMIC DNA]</scope>
    <source>
        <strain evidence="7">cv. PBC81</strain>
    </source>
</reference>
<feature type="DNA-binding region" description="Homeobox" evidence="2">
    <location>
        <begin position="3"/>
        <end position="42"/>
    </location>
</feature>
<dbReference type="InterPro" id="IPR001356">
    <property type="entry name" value="HD"/>
</dbReference>
<dbReference type="Pfam" id="PF00046">
    <property type="entry name" value="Homeodomain"/>
    <property type="match status" value="1"/>
</dbReference>
<evidence type="ECO:0000313" key="6">
    <source>
        <dbReference type="EMBL" id="PHT31026.1"/>
    </source>
</evidence>
<evidence type="ECO:0000259" key="5">
    <source>
        <dbReference type="PROSITE" id="PS50071"/>
    </source>
</evidence>
<evidence type="ECO:0000256" key="1">
    <source>
        <dbReference type="ARBA" id="ARBA00004123"/>
    </source>
</evidence>
<keyword evidence="2 3" id="KW-0539">Nucleus</keyword>
<feature type="domain" description="Homeobox" evidence="5">
    <location>
        <begin position="1"/>
        <end position="41"/>
    </location>
</feature>
<comment type="caution">
    <text evidence="6">The sequence shown here is derived from an EMBL/GenBank/DDBJ whole genome shotgun (WGS) entry which is preliminary data.</text>
</comment>
<reference evidence="7" key="2">
    <citation type="journal article" date="2017" name="J. Anim. Genet.">
        <title>Multiple reference genome sequences of hot pepper reveal the massive evolution of plant disease resistance genes by retroduplication.</title>
        <authorList>
            <person name="Kim S."/>
            <person name="Park J."/>
            <person name="Yeom S.-I."/>
            <person name="Kim Y.-M."/>
            <person name="Seo E."/>
            <person name="Kim K.-T."/>
            <person name="Kim M.-S."/>
            <person name="Lee J.M."/>
            <person name="Cheong K."/>
            <person name="Shin H.-S."/>
            <person name="Kim S.-B."/>
            <person name="Han K."/>
            <person name="Lee J."/>
            <person name="Park M."/>
            <person name="Lee H.-A."/>
            <person name="Lee H.-Y."/>
            <person name="Lee Y."/>
            <person name="Oh S."/>
            <person name="Lee J.H."/>
            <person name="Choi E."/>
            <person name="Choi E."/>
            <person name="Lee S.E."/>
            <person name="Jeon J."/>
            <person name="Kim H."/>
            <person name="Choi G."/>
            <person name="Song H."/>
            <person name="Lee J."/>
            <person name="Lee S.-C."/>
            <person name="Kwon J.-K."/>
            <person name="Lee H.-Y."/>
            <person name="Koo N."/>
            <person name="Hong Y."/>
            <person name="Kim R.W."/>
            <person name="Kang W.-H."/>
            <person name="Huh J.H."/>
            <person name="Kang B.-C."/>
            <person name="Yang T.-J."/>
            <person name="Lee Y.-H."/>
            <person name="Bennetzen J.L."/>
            <person name="Choi D."/>
        </authorList>
    </citation>
    <scope>NUCLEOTIDE SEQUENCE [LARGE SCALE GENOMIC DNA]</scope>
    <source>
        <strain evidence="7">cv. PBC81</strain>
    </source>
</reference>
<evidence type="ECO:0000256" key="2">
    <source>
        <dbReference type="PROSITE-ProRule" id="PRU00108"/>
    </source>
</evidence>
<keyword evidence="2 3" id="KW-0371">Homeobox</keyword>
<organism evidence="6 7">
    <name type="scientific">Capsicum baccatum</name>
    <name type="common">Peruvian pepper</name>
    <dbReference type="NCBI Taxonomy" id="33114"/>
    <lineage>
        <taxon>Eukaryota</taxon>
        <taxon>Viridiplantae</taxon>
        <taxon>Streptophyta</taxon>
        <taxon>Embryophyta</taxon>
        <taxon>Tracheophyta</taxon>
        <taxon>Spermatophyta</taxon>
        <taxon>Magnoliopsida</taxon>
        <taxon>eudicotyledons</taxon>
        <taxon>Gunneridae</taxon>
        <taxon>Pentapetalae</taxon>
        <taxon>asterids</taxon>
        <taxon>lamiids</taxon>
        <taxon>Solanales</taxon>
        <taxon>Solanaceae</taxon>
        <taxon>Solanoideae</taxon>
        <taxon>Capsiceae</taxon>
        <taxon>Capsicum</taxon>
    </lineage>
</organism>
<keyword evidence="2 3" id="KW-0238">DNA-binding</keyword>
<dbReference type="InterPro" id="IPR042160">
    <property type="entry name" value="HD-Zip_IV"/>
</dbReference>
<dbReference type="AlphaFoldDB" id="A0A2G2VDI3"/>
<feature type="region of interest" description="Disordered" evidence="4">
    <location>
        <begin position="111"/>
        <end position="146"/>
    </location>
</feature>
<evidence type="ECO:0000256" key="3">
    <source>
        <dbReference type="RuleBase" id="RU000682"/>
    </source>
</evidence>
<dbReference type="Gene3D" id="1.10.10.60">
    <property type="entry name" value="Homeodomain-like"/>
    <property type="match status" value="1"/>
</dbReference>
<dbReference type="PANTHER" id="PTHR45654:SF9">
    <property type="entry name" value="HOMEOBOX-LEUCINE ZIPPER PROTEIN HDG10-RELATED"/>
    <property type="match status" value="1"/>
</dbReference>
<protein>
    <recommendedName>
        <fullName evidence="5">Homeobox domain-containing protein</fullName>
    </recommendedName>
</protein>
<dbReference type="PANTHER" id="PTHR45654">
    <property type="entry name" value="HOMEOBOX-LEUCINE ZIPPER PROTEIN MERISTEM L1"/>
    <property type="match status" value="1"/>
</dbReference>
<evidence type="ECO:0000256" key="4">
    <source>
        <dbReference type="SAM" id="MobiDB-lite"/>
    </source>
</evidence>
<dbReference type="EMBL" id="MLFT02000012">
    <property type="protein sequence ID" value="PHT31026.1"/>
    <property type="molecule type" value="Genomic_DNA"/>
</dbReference>
<dbReference type="GO" id="GO:0003677">
    <property type="term" value="F:DNA binding"/>
    <property type="evidence" value="ECO:0007669"/>
    <property type="project" value="UniProtKB-UniRule"/>
</dbReference>
<sequence length="146" mass="17141">MFSKMPDPEDHVIEKLSGELELDPTQIKIWFDNKRYHIQAQRDMDENEILRLENERLDAESLQLYSELNKRICANCNNAEQEQKILQDLQNENTRLTEEITRMSNMVAHFEEEPDDSNNDPNGIDLELRLECNDDPNGPDLKLRLG</sequence>
<accession>A0A2G2VDI3</accession>